<dbReference type="InterPro" id="IPR036390">
    <property type="entry name" value="WH_DNA-bd_sf"/>
</dbReference>
<dbReference type="Pfam" id="PF03466">
    <property type="entry name" value="LysR_substrate"/>
    <property type="match status" value="1"/>
</dbReference>
<accession>A0A261VUH0</accession>
<keyword evidence="4" id="KW-0010">Activator</keyword>
<proteinExistence type="inferred from homology"/>
<dbReference type="Proteomes" id="UP000216429">
    <property type="component" value="Unassembled WGS sequence"/>
</dbReference>
<dbReference type="InterPro" id="IPR005119">
    <property type="entry name" value="LysR_subst-bd"/>
</dbReference>
<evidence type="ECO:0000256" key="5">
    <source>
        <dbReference type="ARBA" id="ARBA00023163"/>
    </source>
</evidence>
<sequence>MTLSVRAMQCFVAVCSAGSISGAATRLHLAQPALSLVIRKLEEELGVTLLRRTSRGVMPTAEGVRMLAHAREILERIEAARADVRDDRNTPRGAVAIAMPMSMARLLTVPLLRSCLANWPDVYLKIIEASTGYIPGFVSSGHADLGLTFGDEGSPDLQFQHVMDEELVLVSPPQGKRAARAMPGITLDRLAQLPLVLPGEPHSLRRLLNRYQQDKGVRFNVIAEANAIAQLVQLAAAGVAHTIVSHASARQEAERGEVSLRRIRPQPLWRPVYLCRSATLPLSMAALAVGDKIAGLLAEEAPGA</sequence>
<dbReference type="Gene3D" id="3.40.190.290">
    <property type="match status" value="1"/>
</dbReference>
<dbReference type="SUPFAM" id="SSF53850">
    <property type="entry name" value="Periplasmic binding protein-like II"/>
    <property type="match status" value="1"/>
</dbReference>
<dbReference type="AlphaFoldDB" id="A0A261VUH0"/>
<evidence type="ECO:0000313" key="7">
    <source>
        <dbReference type="EMBL" id="OZI77411.1"/>
    </source>
</evidence>
<keyword evidence="8" id="KW-1185">Reference proteome</keyword>
<protein>
    <submittedName>
        <fullName evidence="7">LysR family transcriptional regulator</fullName>
    </submittedName>
</protein>
<organism evidence="7 8">
    <name type="scientific">Bordetella genomosp. 12</name>
    <dbReference type="NCBI Taxonomy" id="463035"/>
    <lineage>
        <taxon>Bacteria</taxon>
        <taxon>Pseudomonadati</taxon>
        <taxon>Pseudomonadota</taxon>
        <taxon>Betaproteobacteria</taxon>
        <taxon>Burkholderiales</taxon>
        <taxon>Alcaligenaceae</taxon>
        <taxon>Bordetella</taxon>
    </lineage>
</organism>
<dbReference type="PROSITE" id="PS50931">
    <property type="entry name" value="HTH_LYSR"/>
    <property type="match status" value="1"/>
</dbReference>
<dbReference type="PANTHER" id="PTHR30293">
    <property type="entry name" value="TRANSCRIPTIONAL REGULATORY PROTEIN NAC-RELATED"/>
    <property type="match status" value="1"/>
</dbReference>
<gene>
    <name evidence="7" type="ORF">CAL22_02370</name>
</gene>
<dbReference type="PRINTS" id="PR00039">
    <property type="entry name" value="HTHLYSR"/>
</dbReference>
<keyword evidence="3" id="KW-0238">DNA-binding</keyword>
<evidence type="ECO:0000259" key="6">
    <source>
        <dbReference type="PROSITE" id="PS50931"/>
    </source>
</evidence>
<dbReference type="PANTHER" id="PTHR30293:SF0">
    <property type="entry name" value="NITROGEN ASSIMILATION REGULATORY PROTEIN NAC"/>
    <property type="match status" value="1"/>
</dbReference>
<comment type="similarity">
    <text evidence="1">Belongs to the LysR transcriptional regulatory family.</text>
</comment>
<name>A0A261VUH0_9BORD</name>
<dbReference type="GO" id="GO:0003677">
    <property type="term" value="F:DNA binding"/>
    <property type="evidence" value="ECO:0007669"/>
    <property type="project" value="UniProtKB-KW"/>
</dbReference>
<dbReference type="SUPFAM" id="SSF46785">
    <property type="entry name" value="Winged helix' DNA-binding domain"/>
    <property type="match status" value="1"/>
</dbReference>
<evidence type="ECO:0000256" key="4">
    <source>
        <dbReference type="ARBA" id="ARBA00023159"/>
    </source>
</evidence>
<dbReference type="GO" id="GO:2000142">
    <property type="term" value="P:regulation of DNA-templated transcription initiation"/>
    <property type="evidence" value="ECO:0007669"/>
    <property type="project" value="TreeGrafter"/>
</dbReference>
<keyword evidence="5" id="KW-0804">Transcription</keyword>
<reference evidence="8" key="1">
    <citation type="submission" date="2017-05" db="EMBL/GenBank/DDBJ databases">
        <title>Complete and WGS of Bordetella genogroups.</title>
        <authorList>
            <person name="Spilker T."/>
            <person name="Lipuma J."/>
        </authorList>
    </citation>
    <scope>NUCLEOTIDE SEQUENCE [LARGE SCALE GENOMIC DNA]</scope>
    <source>
        <strain evidence="8">AU6712</strain>
    </source>
</reference>
<dbReference type="RefSeq" id="WP_094810008.1">
    <property type="nucleotide sequence ID" value="NZ_NEVU01000001.1"/>
</dbReference>
<evidence type="ECO:0000256" key="1">
    <source>
        <dbReference type="ARBA" id="ARBA00009437"/>
    </source>
</evidence>
<dbReference type="InterPro" id="IPR000847">
    <property type="entry name" value="LysR_HTH_N"/>
</dbReference>
<evidence type="ECO:0000256" key="3">
    <source>
        <dbReference type="ARBA" id="ARBA00023125"/>
    </source>
</evidence>
<dbReference type="Pfam" id="PF00126">
    <property type="entry name" value="HTH_1"/>
    <property type="match status" value="1"/>
</dbReference>
<dbReference type="EMBL" id="NEVU01000001">
    <property type="protein sequence ID" value="OZI77411.1"/>
    <property type="molecule type" value="Genomic_DNA"/>
</dbReference>
<comment type="caution">
    <text evidence="7">The sequence shown here is derived from an EMBL/GenBank/DDBJ whole genome shotgun (WGS) entry which is preliminary data.</text>
</comment>
<feature type="domain" description="HTH lysR-type" evidence="6">
    <location>
        <begin position="1"/>
        <end position="60"/>
    </location>
</feature>
<evidence type="ECO:0000256" key="2">
    <source>
        <dbReference type="ARBA" id="ARBA00023015"/>
    </source>
</evidence>
<dbReference type="InterPro" id="IPR036388">
    <property type="entry name" value="WH-like_DNA-bd_sf"/>
</dbReference>
<keyword evidence="2" id="KW-0805">Transcription regulation</keyword>
<dbReference type="OrthoDB" id="8587114at2"/>
<dbReference type="GO" id="GO:0003700">
    <property type="term" value="F:DNA-binding transcription factor activity"/>
    <property type="evidence" value="ECO:0007669"/>
    <property type="project" value="InterPro"/>
</dbReference>
<dbReference type="FunFam" id="1.10.10.10:FF:000001">
    <property type="entry name" value="LysR family transcriptional regulator"/>
    <property type="match status" value="1"/>
</dbReference>
<dbReference type="Gene3D" id="1.10.10.10">
    <property type="entry name" value="Winged helix-like DNA-binding domain superfamily/Winged helix DNA-binding domain"/>
    <property type="match status" value="1"/>
</dbReference>
<evidence type="ECO:0000313" key="8">
    <source>
        <dbReference type="Proteomes" id="UP000216429"/>
    </source>
</evidence>